<reference evidence="2 3" key="1">
    <citation type="journal article" date="2012" name="J. Bacteriol.">
        <title>Genome Sequence of Gallaecimonas xiamenensis Type Strain 3-C-1.</title>
        <authorList>
            <person name="Lai Q."/>
            <person name="Wang L."/>
            <person name="Wang W."/>
            <person name="Shao Z."/>
        </authorList>
    </citation>
    <scope>NUCLEOTIDE SEQUENCE [LARGE SCALE GENOMIC DNA]</scope>
    <source>
        <strain evidence="2 3">3-C-1</strain>
    </source>
</reference>
<gene>
    <name evidence="2" type="ORF">B3C1_02595</name>
</gene>
<evidence type="ECO:0000256" key="1">
    <source>
        <dbReference type="SAM" id="SignalP"/>
    </source>
</evidence>
<proteinExistence type="predicted"/>
<keyword evidence="3" id="KW-1185">Reference proteome</keyword>
<dbReference type="Proteomes" id="UP000006755">
    <property type="component" value="Unassembled WGS sequence"/>
</dbReference>
<comment type="caution">
    <text evidence="2">The sequence shown here is derived from an EMBL/GenBank/DDBJ whole genome shotgun (WGS) entry which is preliminary data.</text>
</comment>
<accession>K2JP88</accession>
<protein>
    <recommendedName>
        <fullName evidence="4">Lipoprotein</fullName>
    </recommendedName>
</protein>
<organism evidence="2 3">
    <name type="scientific">Gallaecimonas xiamenensis 3-C-1</name>
    <dbReference type="NCBI Taxonomy" id="745411"/>
    <lineage>
        <taxon>Bacteria</taxon>
        <taxon>Pseudomonadati</taxon>
        <taxon>Pseudomonadota</taxon>
        <taxon>Gammaproteobacteria</taxon>
        <taxon>Enterobacterales</taxon>
        <taxon>Gallaecimonadaceae</taxon>
        <taxon>Gallaecimonas</taxon>
    </lineage>
</organism>
<evidence type="ECO:0008006" key="4">
    <source>
        <dbReference type="Google" id="ProtNLM"/>
    </source>
</evidence>
<evidence type="ECO:0000313" key="2">
    <source>
        <dbReference type="EMBL" id="EKE77058.1"/>
    </source>
</evidence>
<name>K2JP88_9GAMM</name>
<keyword evidence="1" id="KW-0732">Signal</keyword>
<dbReference type="AlphaFoldDB" id="K2JP88"/>
<feature type="chain" id="PRO_5003859359" description="Lipoprotein" evidence="1">
    <location>
        <begin position="24"/>
        <end position="392"/>
    </location>
</feature>
<feature type="signal peptide" evidence="1">
    <location>
        <begin position="1"/>
        <end position="23"/>
    </location>
</feature>
<sequence length="392" mass="41651">MGLGQIKSAMTFLMLLGCVVAVAGCAGTQPGKIATAPAQVAKVSKAKAAKPTKVAKAGQVPAKALAGEKVRQPTLTMKDSVKIFQYASALRGSCVKNYIRAMRVLGDEQFGKGATFQDRIKALHENRNGVRQAVARERDLIAAQKPQVIARPVLPLASDPAFVTRMESQVASCNQAAATLLDMMLTHTGEKGDEAMAFQDGAAIYDHSFGVALKAIATTYRFEAQEYSGKETVFSAQPKFIGYVAALFEGVQATTHSLLQEGKLPSKAEAAEKIADSDARRKAANDELLVLSGMEVLFVPPAQLSDAQGQLDNATALETFFDAEVAPIGDSYTGMLLAISADDVDGIAASKKVTDMVATLAFADLAYDKFRRGYLKGLLRVQRAVLAGKGKQ</sequence>
<dbReference type="EMBL" id="AMRI01000003">
    <property type="protein sequence ID" value="EKE77058.1"/>
    <property type="molecule type" value="Genomic_DNA"/>
</dbReference>
<dbReference type="PROSITE" id="PS51257">
    <property type="entry name" value="PROKAR_LIPOPROTEIN"/>
    <property type="match status" value="1"/>
</dbReference>
<evidence type="ECO:0000313" key="3">
    <source>
        <dbReference type="Proteomes" id="UP000006755"/>
    </source>
</evidence>